<dbReference type="GO" id="GO:0043161">
    <property type="term" value="P:proteasome-mediated ubiquitin-dependent protein catabolic process"/>
    <property type="evidence" value="ECO:0007669"/>
    <property type="project" value="TreeGrafter"/>
</dbReference>
<dbReference type="Gene3D" id="1.10.8.10">
    <property type="entry name" value="DNA helicase RuvA subunit, C-terminal domain"/>
    <property type="match status" value="1"/>
</dbReference>
<feature type="compositionally biased region" description="Basic and acidic residues" evidence="1">
    <location>
        <begin position="73"/>
        <end position="85"/>
    </location>
</feature>
<dbReference type="eggNOG" id="KOG1364">
    <property type="taxonomic scope" value="Eukaryota"/>
</dbReference>
<evidence type="ECO:0000256" key="1">
    <source>
        <dbReference type="SAM" id="MobiDB-lite"/>
    </source>
</evidence>
<dbReference type="AlphaFoldDB" id="A0A177A749"/>
<dbReference type="RefSeq" id="XP_024322135.1">
    <property type="nucleotide sequence ID" value="XM_024470519.1"/>
</dbReference>
<dbReference type="InterPro" id="IPR036249">
    <property type="entry name" value="Thioredoxin-like_sf"/>
</dbReference>
<dbReference type="Gene3D" id="3.10.20.90">
    <property type="entry name" value="Phosphatidylinositol 3-kinase Catalytic Subunit, Chain A, domain 1"/>
    <property type="match status" value="1"/>
</dbReference>
<dbReference type="InterPro" id="IPR006577">
    <property type="entry name" value="UAS"/>
</dbReference>
<dbReference type="Pfam" id="PF00789">
    <property type="entry name" value="UBX"/>
    <property type="match status" value="1"/>
</dbReference>
<protein>
    <recommendedName>
        <fullName evidence="2">UBX domain-containing protein</fullName>
    </recommendedName>
</protein>
<evidence type="ECO:0000313" key="3">
    <source>
        <dbReference type="EMBL" id="OAF56844.1"/>
    </source>
</evidence>
<dbReference type="InterPro" id="IPR001012">
    <property type="entry name" value="UBX_dom"/>
</dbReference>
<feature type="compositionally biased region" description="Basic and acidic residues" evidence="1">
    <location>
        <begin position="412"/>
        <end position="424"/>
    </location>
</feature>
<dbReference type="Gene3D" id="3.40.30.10">
    <property type="entry name" value="Glutaredoxin"/>
    <property type="match status" value="1"/>
</dbReference>
<reference evidence="3" key="1">
    <citation type="submission" date="2016-03" db="EMBL/GenBank/DDBJ databases">
        <title>Updated assembly of Pseudogymnoascus destructans, the fungus causing white-nose syndrome of bats.</title>
        <authorList>
            <person name="Palmer J.M."/>
            <person name="Drees K.P."/>
            <person name="Foster J.T."/>
            <person name="Lindner D.L."/>
        </authorList>
    </citation>
    <scope>NUCLEOTIDE SEQUENCE [LARGE SCALE GENOMIC DNA]</scope>
    <source>
        <strain evidence="3">20631-21</strain>
    </source>
</reference>
<feature type="compositionally biased region" description="Acidic residues" evidence="1">
    <location>
        <begin position="438"/>
        <end position="451"/>
    </location>
</feature>
<dbReference type="SUPFAM" id="SSF46934">
    <property type="entry name" value="UBA-like"/>
    <property type="match status" value="1"/>
</dbReference>
<feature type="compositionally biased region" description="Acidic residues" evidence="1">
    <location>
        <begin position="86"/>
        <end position="99"/>
    </location>
</feature>
<dbReference type="InterPro" id="IPR009060">
    <property type="entry name" value="UBA-like_sf"/>
</dbReference>
<dbReference type="GO" id="GO:0005634">
    <property type="term" value="C:nucleus"/>
    <property type="evidence" value="ECO:0007669"/>
    <property type="project" value="TreeGrafter"/>
</dbReference>
<dbReference type="InterPro" id="IPR029071">
    <property type="entry name" value="Ubiquitin-like_domsf"/>
</dbReference>
<feature type="domain" description="UBX" evidence="2">
    <location>
        <begin position="486"/>
        <end position="551"/>
    </location>
</feature>
<feature type="region of interest" description="Disordered" evidence="1">
    <location>
        <begin position="44"/>
        <end position="115"/>
    </location>
</feature>
<name>A0A177A749_9PEZI</name>
<dbReference type="VEuPathDB" id="FungiDB:GMDG_06145"/>
<dbReference type="PANTHER" id="PTHR23322:SF6">
    <property type="entry name" value="UBX DOMAIN-CONTAINING PROTEIN 7"/>
    <property type="match status" value="1"/>
</dbReference>
<organism evidence="3">
    <name type="scientific">Pseudogymnoascus destructans</name>
    <dbReference type="NCBI Taxonomy" id="655981"/>
    <lineage>
        <taxon>Eukaryota</taxon>
        <taxon>Fungi</taxon>
        <taxon>Dikarya</taxon>
        <taxon>Ascomycota</taxon>
        <taxon>Pezizomycotina</taxon>
        <taxon>Leotiomycetes</taxon>
        <taxon>Thelebolales</taxon>
        <taxon>Thelebolaceae</taxon>
        <taxon>Pseudogymnoascus</taxon>
    </lineage>
</organism>
<feature type="region of interest" description="Disordered" evidence="1">
    <location>
        <begin position="409"/>
        <end position="451"/>
    </location>
</feature>
<dbReference type="GO" id="GO:0043130">
    <property type="term" value="F:ubiquitin binding"/>
    <property type="evidence" value="ECO:0007669"/>
    <property type="project" value="TreeGrafter"/>
</dbReference>
<feature type="compositionally biased region" description="Low complexity" evidence="1">
    <location>
        <begin position="59"/>
        <end position="69"/>
    </location>
</feature>
<dbReference type="Pfam" id="PF14555">
    <property type="entry name" value="UBA_4"/>
    <property type="match status" value="1"/>
</dbReference>
<dbReference type="OrthoDB" id="270602at2759"/>
<gene>
    <name evidence="3" type="ORF">VC83_06939</name>
</gene>
<dbReference type="CDD" id="cd02958">
    <property type="entry name" value="UAS"/>
    <property type="match status" value="1"/>
</dbReference>
<dbReference type="Proteomes" id="UP000077154">
    <property type="component" value="Unassembled WGS sequence"/>
</dbReference>
<evidence type="ECO:0000259" key="2">
    <source>
        <dbReference type="PROSITE" id="PS50033"/>
    </source>
</evidence>
<dbReference type="InterPro" id="IPR050730">
    <property type="entry name" value="UBX_domain-protein"/>
</dbReference>
<dbReference type="GeneID" id="36289989"/>
<dbReference type="SMART" id="SM00594">
    <property type="entry name" value="UAS"/>
    <property type="match status" value="1"/>
</dbReference>
<sequence length="555" mass="61336">MDEAVGDFCAITGATPQVARHFLNLSDSNPNQAIQLFFDSPELASAANEESQHIPPAPAAASSRPPARSTSGGHEDEHGVVHLDSDSDDNAMDETDDDIVETHTPPAPTSTTAPQISAYEDDEAMARRLQEEMYAGGDMGGDFDADGVRAPIARTTETLVGPGADWGSEDMQSNVLQQMRQRAAMARPRGRPSVFNQYASSSSIWENADAGPAAHREGLAAATGGQSETSTKAARLAELFRPPFELISRLSWDDARDLGKEEEKWILVNIQDSAVFDCQALNRDIWKHEGIKETVKENFIFMQYSKDDPAGQQYIQYYFQQHEDQNAYPHIAIVDPRTGEQLKVWSGPPAPKSMDFLMQLHEFLDRYSLDVTVKNPVARRKAEKPPSMEVEKLTEQQMMDLALQNSLSNGADTERKHHDPDDLTKSIGDISKGKGKEEEEPEAQDEEMEDVNEEVNAAFASIPSDQPHTEPTPDPVTTTRIQFKHSGGRVVRRFNVADPVRRIYEWLKSDPIDGKVGVAFELKKSMGGDLIEILDQPIADSGLKNGTVMVEYLEG</sequence>
<dbReference type="PROSITE" id="PS50033">
    <property type="entry name" value="UBX"/>
    <property type="match status" value="1"/>
</dbReference>
<accession>A0A177A749</accession>
<dbReference type="SUPFAM" id="SSF52833">
    <property type="entry name" value="Thioredoxin-like"/>
    <property type="match status" value="1"/>
</dbReference>
<dbReference type="Pfam" id="PF13899">
    <property type="entry name" value="Thioredoxin_7"/>
    <property type="match status" value="1"/>
</dbReference>
<dbReference type="EMBL" id="KV441402">
    <property type="protein sequence ID" value="OAF56844.1"/>
    <property type="molecule type" value="Genomic_DNA"/>
</dbReference>
<dbReference type="PANTHER" id="PTHR23322">
    <property type="entry name" value="FAS-ASSOCIATED PROTEIN"/>
    <property type="match status" value="1"/>
</dbReference>
<dbReference type="SUPFAM" id="SSF54236">
    <property type="entry name" value="Ubiquitin-like"/>
    <property type="match status" value="1"/>
</dbReference>
<dbReference type="CDD" id="cd14273">
    <property type="entry name" value="UBA_TAP-C_like"/>
    <property type="match status" value="1"/>
</dbReference>
<proteinExistence type="predicted"/>